<evidence type="ECO:0000259" key="1">
    <source>
        <dbReference type="PROSITE" id="PS50987"/>
    </source>
</evidence>
<proteinExistence type="predicted"/>
<organism evidence="2 3">
    <name type="scientific">Salinispira pacifica</name>
    <dbReference type="NCBI Taxonomy" id="1307761"/>
    <lineage>
        <taxon>Bacteria</taxon>
        <taxon>Pseudomonadati</taxon>
        <taxon>Spirochaetota</taxon>
        <taxon>Spirochaetia</taxon>
        <taxon>Spirochaetales</taxon>
        <taxon>Spirochaetaceae</taxon>
        <taxon>Salinispira</taxon>
    </lineage>
</organism>
<dbReference type="eggNOG" id="COG2226">
    <property type="taxonomic scope" value="Bacteria"/>
</dbReference>
<dbReference type="SUPFAM" id="SSF53335">
    <property type="entry name" value="S-adenosyl-L-methionine-dependent methyltransferases"/>
    <property type="match status" value="1"/>
</dbReference>
<dbReference type="Pfam" id="PF08241">
    <property type="entry name" value="Methyltransf_11"/>
    <property type="match status" value="1"/>
</dbReference>
<dbReference type="InterPro" id="IPR036388">
    <property type="entry name" value="WH-like_DNA-bd_sf"/>
</dbReference>
<dbReference type="AlphaFoldDB" id="V5WCV4"/>
<dbReference type="PROSITE" id="PS50987">
    <property type="entry name" value="HTH_ARSR_2"/>
    <property type="match status" value="1"/>
</dbReference>
<dbReference type="InterPro" id="IPR001845">
    <property type="entry name" value="HTH_ArsR_DNA-bd_dom"/>
</dbReference>
<dbReference type="CDD" id="cd02440">
    <property type="entry name" value="AdoMet_MTases"/>
    <property type="match status" value="1"/>
</dbReference>
<evidence type="ECO:0000313" key="3">
    <source>
        <dbReference type="Proteomes" id="UP000018680"/>
    </source>
</evidence>
<dbReference type="STRING" id="1307761.L21SP2_0173"/>
<dbReference type="SMART" id="SM00418">
    <property type="entry name" value="HTH_ARSR"/>
    <property type="match status" value="1"/>
</dbReference>
<evidence type="ECO:0000313" key="2">
    <source>
        <dbReference type="EMBL" id="AHC13617.1"/>
    </source>
</evidence>
<dbReference type="InterPro" id="IPR029063">
    <property type="entry name" value="SAM-dependent_MTases_sf"/>
</dbReference>
<dbReference type="InterPro" id="IPR013216">
    <property type="entry name" value="Methyltransf_11"/>
</dbReference>
<keyword evidence="3" id="KW-1185">Reference proteome</keyword>
<dbReference type="GO" id="GO:0008757">
    <property type="term" value="F:S-adenosylmethionine-dependent methyltransferase activity"/>
    <property type="evidence" value="ECO:0007669"/>
    <property type="project" value="InterPro"/>
</dbReference>
<dbReference type="KEGG" id="slr:L21SP2_0173"/>
<dbReference type="Pfam" id="PF01022">
    <property type="entry name" value="HTH_5"/>
    <property type="match status" value="1"/>
</dbReference>
<dbReference type="Gene3D" id="3.40.50.150">
    <property type="entry name" value="Vaccinia Virus protein VP39"/>
    <property type="match status" value="1"/>
</dbReference>
<reference evidence="2 3" key="1">
    <citation type="journal article" date="2015" name="Stand. Genomic Sci.">
        <title>Complete genome sequence and description of Salinispira pacifica gen. nov., sp. nov., a novel spirochaete isolated form a hypersaline microbial mat.</title>
        <authorList>
            <person name="Ben Hania W."/>
            <person name="Joseph M."/>
            <person name="Schumann P."/>
            <person name="Bunk B."/>
            <person name="Fiebig A."/>
            <person name="Sproer C."/>
            <person name="Klenk H.P."/>
            <person name="Fardeau M.L."/>
            <person name="Spring S."/>
        </authorList>
    </citation>
    <scope>NUCLEOTIDE SEQUENCE [LARGE SCALE GENOMIC DNA]</scope>
    <source>
        <strain evidence="2 3">L21-RPul-D2</strain>
    </source>
</reference>
<name>V5WCV4_9SPIO</name>
<dbReference type="HOGENOM" id="CLU_063642_1_0_12"/>
<keyword evidence="2" id="KW-0489">Methyltransferase</keyword>
<feature type="domain" description="HTH arsR-type" evidence="1">
    <location>
        <begin position="1"/>
        <end position="93"/>
    </location>
</feature>
<dbReference type="SUPFAM" id="SSF46785">
    <property type="entry name" value="Winged helix' DNA-binding domain"/>
    <property type="match status" value="1"/>
</dbReference>
<dbReference type="Proteomes" id="UP000018680">
    <property type="component" value="Chromosome"/>
</dbReference>
<dbReference type="eggNOG" id="COG0640">
    <property type="taxonomic scope" value="Bacteria"/>
</dbReference>
<dbReference type="RefSeq" id="WP_024266550.1">
    <property type="nucleotide sequence ID" value="NC_023035.1"/>
</dbReference>
<dbReference type="PRINTS" id="PR00778">
    <property type="entry name" value="HTHARSR"/>
</dbReference>
<dbReference type="CDD" id="cd00090">
    <property type="entry name" value="HTH_ARSR"/>
    <property type="match status" value="1"/>
</dbReference>
<accession>V5WCV4</accession>
<dbReference type="EMBL" id="CP006939">
    <property type="protein sequence ID" value="AHC13617.1"/>
    <property type="molecule type" value="Genomic_DNA"/>
</dbReference>
<dbReference type="GO" id="GO:0032259">
    <property type="term" value="P:methylation"/>
    <property type="evidence" value="ECO:0007669"/>
    <property type="project" value="UniProtKB-KW"/>
</dbReference>
<dbReference type="NCBIfam" id="NF033788">
    <property type="entry name" value="HTH_metalloreg"/>
    <property type="match status" value="1"/>
</dbReference>
<protein>
    <submittedName>
        <fullName evidence="2">SAM-dependent methyltransferase UbiG</fullName>
    </submittedName>
</protein>
<gene>
    <name evidence="2" type="ORF">L21SP2_0173</name>
</gene>
<dbReference type="GO" id="GO:0003700">
    <property type="term" value="F:DNA-binding transcription factor activity"/>
    <property type="evidence" value="ECO:0007669"/>
    <property type="project" value="InterPro"/>
</dbReference>
<dbReference type="OrthoDB" id="9772751at2"/>
<dbReference type="PANTHER" id="PTHR43591">
    <property type="entry name" value="METHYLTRANSFERASE"/>
    <property type="match status" value="1"/>
</dbReference>
<dbReference type="InterPro" id="IPR011991">
    <property type="entry name" value="ArsR-like_HTH"/>
</dbReference>
<dbReference type="Gene3D" id="1.10.10.10">
    <property type="entry name" value="Winged helix-like DNA-binding domain superfamily/Winged helix DNA-binding domain"/>
    <property type="match status" value="1"/>
</dbReference>
<sequence length="311" mass="35443">MADLRDVTTVLKTLSDQNRLRVLSLLDGNELTVKEMLEILQLSQSTLSSQLSQLKDSGLVQSRRDGQYVFYKLPRQYPQDVNESLMTVINPYIKNADWYERDQRNLQEVLKTRQAASWQYFADRNVQNSRSPGQTWESFALGIMGLLPPSRIADFGCGIGRVAGLLAEFGHRVVGIDNSLEQISSARKLHASMKDRLSFIQADMEACTLDNESMDVVLISQALHHCRSPENVIQEAARVLVPGGKMLILDLYRHSQEWLQDRFGDHWLGFEQEEIERWVENGGFGNCNVRIIRSDSEHTEIDTLVVYAGKR</sequence>
<dbReference type="InterPro" id="IPR036390">
    <property type="entry name" value="WH_DNA-bd_sf"/>
</dbReference>
<keyword evidence="2" id="KW-0808">Transferase</keyword>